<dbReference type="EMBL" id="BK059096">
    <property type="protein sequence ID" value="DAE29626.1"/>
    <property type="molecule type" value="Genomic_DNA"/>
</dbReference>
<dbReference type="InterPro" id="IPR038996">
    <property type="entry name" value="Gp14"/>
</dbReference>
<organism evidence="1">
    <name type="scientific">virus sp. ctqq75</name>
    <dbReference type="NCBI Taxonomy" id="2827999"/>
    <lineage>
        <taxon>Viruses</taxon>
    </lineage>
</organism>
<sequence>MCSLPSALDVGLQVAGNYMGQKATAKAAQAQMNQQAQAAFTQMNCAFQDYEIERVDAFDAAVAELDKVSHNAMLLNSGVEAAVNETMSGRTARMLVRNVEADTARTKASIKDNFARKSNEIDLNKERSLLSTKDYINNLNASAPKMPSRFSNAISTAGVVLNSYTKTQNQRQSVKNTGAKYNWVTNGAK</sequence>
<proteinExistence type="predicted"/>
<name>A0A8S5RES0_9VIRU</name>
<evidence type="ECO:0000313" key="1">
    <source>
        <dbReference type="EMBL" id="DAE29626.1"/>
    </source>
</evidence>
<protein>
    <submittedName>
        <fullName evidence="1">Putative internal virion protein B</fullName>
    </submittedName>
</protein>
<accession>A0A8S5RES0</accession>
<dbReference type="Pfam" id="PF24072">
    <property type="entry name" value="T7_gp14"/>
    <property type="match status" value="1"/>
</dbReference>
<reference evidence="1" key="1">
    <citation type="journal article" date="2021" name="Proc. Natl. Acad. Sci. U.S.A.">
        <title>A Catalog of Tens of Thousands of Viruses from Human Metagenomes Reveals Hidden Associations with Chronic Diseases.</title>
        <authorList>
            <person name="Tisza M.J."/>
            <person name="Buck C.B."/>
        </authorList>
    </citation>
    <scope>NUCLEOTIDE SEQUENCE</scope>
    <source>
        <strain evidence="1">Ctqq75</strain>
    </source>
</reference>